<evidence type="ECO:0000313" key="2">
    <source>
        <dbReference type="Proteomes" id="UP001501303"/>
    </source>
</evidence>
<sequence>MVPGFWSNGGMEERSPEEAVGLGRAAVLADLAAESKAGPEEVSVLEDAVAHRRWWSGQWPQGAAFVPGLIAQDVQDALLDRGVRWPGCELCEDTEEHTLGVEPELGADPHWVCDVTGRTVAPLGGLGGVRGA</sequence>
<organism evidence="1 2">
    <name type="scientific">Streptomyces sodiiphilus</name>
    <dbReference type="NCBI Taxonomy" id="226217"/>
    <lineage>
        <taxon>Bacteria</taxon>
        <taxon>Bacillati</taxon>
        <taxon>Actinomycetota</taxon>
        <taxon>Actinomycetes</taxon>
        <taxon>Kitasatosporales</taxon>
        <taxon>Streptomycetaceae</taxon>
        <taxon>Streptomyces</taxon>
    </lineage>
</organism>
<gene>
    <name evidence="1" type="ORF">GCM10009716_03560</name>
</gene>
<proteinExistence type="predicted"/>
<name>A0ABN2NRY3_9ACTN</name>
<comment type="caution">
    <text evidence="1">The sequence shown here is derived from an EMBL/GenBank/DDBJ whole genome shotgun (WGS) entry which is preliminary data.</text>
</comment>
<dbReference type="Proteomes" id="UP001501303">
    <property type="component" value="Unassembled WGS sequence"/>
</dbReference>
<dbReference type="EMBL" id="BAAAMJ010000003">
    <property type="protein sequence ID" value="GAA1896807.1"/>
    <property type="molecule type" value="Genomic_DNA"/>
</dbReference>
<reference evidence="1 2" key="1">
    <citation type="journal article" date="2019" name="Int. J. Syst. Evol. Microbiol.">
        <title>The Global Catalogue of Microorganisms (GCM) 10K type strain sequencing project: providing services to taxonomists for standard genome sequencing and annotation.</title>
        <authorList>
            <consortium name="The Broad Institute Genomics Platform"/>
            <consortium name="The Broad Institute Genome Sequencing Center for Infectious Disease"/>
            <person name="Wu L."/>
            <person name="Ma J."/>
        </authorList>
    </citation>
    <scope>NUCLEOTIDE SEQUENCE [LARGE SCALE GENOMIC DNA]</scope>
    <source>
        <strain evidence="1 2">JCM 13581</strain>
    </source>
</reference>
<evidence type="ECO:0000313" key="1">
    <source>
        <dbReference type="EMBL" id="GAA1896807.1"/>
    </source>
</evidence>
<keyword evidence="2" id="KW-1185">Reference proteome</keyword>
<protein>
    <submittedName>
        <fullName evidence="1">Uncharacterized protein</fullName>
    </submittedName>
</protein>
<accession>A0ABN2NRY3</accession>